<feature type="domain" description="HTH myb-type" evidence="7">
    <location>
        <begin position="374"/>
        <end position="427"/>
    </location>
</feature>
<feature type="signal peptide" evidence="5">
    <location>
        <begin position="1"/>
        <end position="19"/>
    </location>
</feature>
<evidence type="ECO:0000259" key="6">
    <source>
        <dbReference type="PROSITE" id="PS50090"/>
    </source>
</evidence>
<dbReference type="eggNOG" id="KOG0051">
    <property type="taxonomic scope" value="Eukaryota"/>
</dbReference>
<sequence length="981" mass="108961">MLSQVTPLLFLMEAFLARQQNDRPSTPPSSRTSTAQGKKRGRKDHGEPADVGVVKNQEKKKRRVNDTSATSESKKKGKAKQHHTQIPDAHDPEDNVHAGGSQEEESARFLRTVVEAAFITAGNTVTPENQQWAPSEQAWSGTPGPPIPVTVGSSTAGLPLLTNDMSNESVLRAIQELDVNKITEVLKALSDAQNTSSESDNAFPFMNAPLNPAILASLVPPPLGQRPVSAGKILGKKTSKQTPQAPEPNATPNFPTPNAEDAYILANKWLSAKKLDDLALTRGLVYKKGKFSNIEDQQLDSAIEHYRIVRLQFFVPSVFTFEVQAKGLSNDQLLDLIFSKEDKSRDNGFWSEITAAVPLRPIISVYHHVRRKWNPMSTQGKWTLEEDDRLRQAVATVGQSWEKVSLIVGRRAPDCRDRWRNHVHDRNDNRVIGKWTKEEEDKLIQIVEEMTVKKGRTLDDEVFWGTVSDLMGNTRNRQQCRIKWTDCLSKIVKKEGANPRWNNQDAYILVHKLDSLNVRDDSEIDWKTLGDEDWNHWSAHVLQRRWFTMKKSIKGHEDMSFRDIMEILKAKKTTFEGDHHPLSPPLPVYMSGKGLLRKNLRSSDTSFPGLISLLVSSLILSAAITFYGFSNHSAGTISIPVNAQDILEKCKSIQSHAGPSPDFFARISSERFDHHHKNATLISNATIFTGAKNGTEVVKGNILIFKGIVRALGEDIPVDDYEHLKVVDAKGAWVTPGLVNIYSHQGVLSSPVTYGANELDSSNGPVTPWLRSIDGFHAYDERTRLAVARGITSVQAYAGRANNIGAQAFVMKLRKTPDGSPSSMILEPPTDITGNRSDSSHWRHLAQSCGEATRRHGNRMDGVWALRSAYAEARNIMNLQDSFCAKAEAGLWNSLTSDFPESLKWEMLVDVLRGKVKVSSICSEAVDLANMIRVSKEFGFPVTSFLLAAEAWIVPGLIKNGLDRPTVGLTATNYGEVQCSS</sequence>
<feature type="domain" description="Myb-like" evidence="6">
    <location>
        <begin position="427"/>
        <end position="488"/>
    </location>
</feature>
<comment type="caution">
    <text evidence="8">The sequence shown here is derived from an EMBL/GenBank/DDBJ whole genome shotgun (WGS) entry which is preliminary data.</text>
</comment>
<dbReference type="GO" id="GO:0016810">
    <property type="term" value="F:hydrolase activity, acting on carbon-nitrogen (but not peptide) bonds"/>
    <property type="evidence" value="ECO:0007669"/>
    <property type="project" value="InterPro"/>
</dbReference>
<dbReference type="CDD" id="cd00167">
    <property type="entry name" value="SANT"/>
    <property type="match status" value="2"/>
</dbReference>
<dbReference type="InterPro" id="IPR011059">
    <property type="entry name" value="Metal-dep_hydrolase_composite"/>
</dbReference>
<dbReference type="GO" id="GO:0000976">
    <property type="term" value="F:transcription cis-regulatory region binding"/>
    <property type="evidence" value="ECO:0007669"/>
    <property type="project" value="TreeGrafter"/>
</dbReference>
<feature type="domain" description="Myb-like" evidence="6">
    <location>
        <begin position="374"/>
        <end position="423"/>
    </location>
</feature>
<dbReference type="PROSITE" id="PS50090">
    <property type="entry name" value="MYB_LIKE"/>
    <property type="match status" value="2"/>
</dbReference>
<feature type="region of interest" description="Disordered" evidence="4">
    <location>
        <begin position="127"/>
        <end position="149"/>
    </location>
</feature>
<feature type="compositionally biased region" description="Low complexity" evidence="4">
    <location>
        <begin position="247"/>
        <end position="256"/>
    </location>
</feature>
<feature type="chain" id="PRO_5006901290" evidence="5">
    <location>
        <begin position="20"/>
        <end position="981"/>
    </location>
</feature>
<keyword evidence="5" id="KW-0732">Signal</keyword>
<evidence type="ECO:0000256" key="2">
    <source>
        <dbReference type="ARBA" id="ARBA00023125"/>
    </source>
</evidence>
<evidence type="ECO:0000256" key="3">
    <source>
        <dbReference type="ARBA" id="ARBA00023242"/>
    </source>
</evidence>
<dbReference type="PROSITE" id="PS51294">
    <property type="entry name" value="HTH_MYB"/>
    <property type="match status" value="1"/>
</dbReference>
<evidence type="ECO:0000256" key="5">
    <source>
        <dbReference type="SAM" id="SignalP"/>
    </source>
</evidence>
<keyword evidence="3" id="KW-0539">Nucleus</keyword>
<evidence type="ECO:0000256" key="4">
    <source>
        <dbReference type="SAM" id="MobiDB-lite"/>
    </source>
</evidence>
<comment type="subcellular location">
    <subcellularLocation>
        <location evidence="1">Nucleus</location>
    </subcellularLocation>
</comment>
<dbReference type="SMART" id="SM00717">
    <property type="entry name" value="SANT"/>
    <property type="match status" value="3"/>
</dbReference>
<dbReference type="PANTHER" id="PTHR46380:SF2">
    <property type="entry name" value="CYCLIN-D-BINDING MYB-LIKE TRANSCRIPTION FACTOR 1"/>
    <property type="match status" value="1"/>
</dbReference>
<dbReference type="InterPro" id="IPR001005">
    <property type="entry name" value="SANT/Myb"/>
</dbReference>
<feature type="compositionally biased region" description="Polar residues" evidence="4">
    <location>
        <begin position="127"/>
        <end position="139"/>
    </location>
</feature>
<dbReference type="EMBL" id="LATX01002433">
    <property type="protein sequence ID" value="KTB29428.1"/>
    <property type="molecule type" value="Genomic_DNA"/>
</dbReference>
<dbReference type="InterPro" id="IPR009057">
    <property type="entry name" value="Homeodomain-like_sf"/>
</dbReference>
<dbReference type="AlphaFoldDB" id="A0A0W0EZH0"/>
<reference evidence="8 9" key="1">
    <citation type="submission" date="2015-12" db="EMBL/GenBank/DDBJ databases">
        <title>Draft genome sequence of Moniliophthora roreri, the causal agent of frosty pod rot of cacao.</title>
        <authorList>
            <person name="Aime M.C."/>
            <person name="Diaz-Valderrama J.R."/>
            <person name="Kijpornyongpan T."/>
            <person name="Phillips-Mora W."/>
        </authorList>
    </citation>
    <scope>NUCLEOTIDE SEQUENCE [LARGE SCALE GENOMIC DNA]</scope>
    <source>
        <strain evidence="8 9">MCA 2952</strain>
    </source>
</reference>
<dbReference type="GO" id="GO:0005634">
    <property type="term" value="C:nucleus"/>
    <property type="evidence" value="ECO:0007669"/>
    <property type="project" value="UniProtKB-SubCell"/>
</dbReference>
<dbReference type="InterPro" id="IPR051651">
    <property type="entry name" value="DMTF1_DNA-bind_reg"/>
</dbReference>
<name>A0A0W0EZH0_MONRR</name>
<feature type="region of interest" description="Disordered" evidence="4">
    <location>
        <begin position="236"/>
        <end position="256"/>
    </location>
</feature>
<dbReference type="Gene3D" id="3.20.20.140">
    <property type="entry name" value="Metal-dependent hydrolases"/>
    <property type="match status" value="1"/>
</dbReference>
<evidence type="ECO:0000313" key="8">
    <source>
        <dbReference type="EMBL" id="KTB29428.1"/>
    </source>
</evidence>
<dbReference type="Gene3D" id="1.10.10.60">
    <property type="entry name" value="Homeodomain-like"/>
    <property type="match status" value="2"/>
</dbReference>
<dbReference type="InterPro" id="IPR017930">
    <property type="entry name" value="Myb_dom"/>
</dbReference>
<dbReference type="SUPFAM" id="SSF51338">
    <property type="entry name" value="Composite domain of metallo-dependent hydrolases"/>
    <property type="match status" value="1"/>
</dbReference>
<feature type="region of interest" description="Disordered" evidence="4">
    <location>
        <begin position="19"/>
        <end position="105"/>
    </location>
</feature>
<keyword evidence="2" id="KW-0238">DNA-binding</keyword>
<evidence type="ECO:0000313" key="9">
    <source>
        <dbReference type="Proteomes" id="UP000054988"/>
    </source>
</evidence>
<dbReference type="Proteomes" id="UP000054988">
    <property type="component" value="Unassembled WGS sequence"/>
</dbReference>
<dbReference type="GO" id="GO:0003700">
    <property type="term" value="F:DNA-binding transcription factor activity"/>
    <property type="evidence" value="ECO:0007669"/>
    <property type="project" value="TreeGrafter"/>
</dbReference>
<evidence type="ECO:0000259" key="7">
    <source>
        <dbReference type="PROSITE" id="PS51294"/>
    </source>
</evidence>
<dbReference type="SUPFAM" id="SSF46689">
    <property type="entry name" value="Homeodomain-like"/>
    <property type="match status" value="2"/>
</dbReference>
<accession>A0A0W0EZH0</accession>
<dbReference type="PANTHER" id="PTHR46380">
    <property type="entry name" value="CYCLIN-D-BINDING MYB-LIKE TRANSCRIPTION FACTOR 1"/>
    <property type="match status" value="1"/>
</dbReference>
<protein>
    <submittedName>
        <fullName evidence="8">Uncharacterized protein</fullName>
    </submittedName>
</protein>
<proteinExistence type="predicted"/>
<evidence type="ECO:0000256" key="1">
    <source>
        <dbReference type="ARBA" id="ARBA00004123"/>
    </source>
</evidence>
<dbReference type="Pfam" id="PF00249">
    <property type="entry name" value="Myb_DNA-binding"/>
    <property type="match status" value="2"/>
</dbReference>
<organism evidence="8 9">
    <name type="scientific">Moniliophthora roreri</name>
    <name type="common">Frosty pod rot fungus</name>
    <name type="synonym">Monilia roreri</name>
    <dbReference type="NCBI Taxonomy" id="221103"/>
    <lineage>
        <taxon>Eukaryota</taxon>
        <taxon>Fungi</taxon>
        <taxon>Dikarya</taxon>
        <taxon>Basidiomycota</taxon>
        <taxon>Agaricomycotina</taxon>
        <taxon>Agaricomycetes</taxon>
        <taxon>Agaricomycetidae</taxon>
        <taxon>Agaricales</taxon>
        <taxon>Marasmiineae</taxon>
        <taxon>Marasmiaceae</taxon>
        <taxon>Moniliophthora</taxon>
    </lineage>
</organism>
<gene>
    <name evidence="8" type="ORF">WG66_18028</name>
</gene>